<evidence type="ECO:0008006" key="5">
    <source>
        <dbReference type="Google" id="ProtNLM"/>
    </source>
</evidence>
<evidence type="ECO:0000313" key="3">
    <source>
        <dbReference type="EMBL" id="CAK9155739.1"/>
    </source>
</evidence>
<evidence type="ECO:0000313" key="4">
    <source>
        <dbReference type="Proteomes" id="UP001642360"/>
    </source>
</evidence>
<dbReference type="Proteomes" id="UP001642360">
    <property type="component" value="Unassembled WGS sequence"/>
</dbReference>
<accession>A0ABC8S2H8</accession>
<dbReference type="EMBL" id="CAUOFW020002732">
    <property type="protein sequence ID" value="CAK9155739.1"/>
    <property type="molecule type" value="Genomic_DNA"/>
</dbReference>
<keyword evidence="4" id="KW-1185">Reference proteome</keyword>
<dbReference type="PANTHER" id="PTHR34657">
    <property type="entry name" value="EMBRYO SAC DEVELOPMENT ARREST 6"/>
    <property type="match status" value="1"/>
</dbReference>
<dbReference type="AlphaFoldDB" id="A0ABC8S2H8"/>
<reference evidence="2 4" key="1">
    <citation type="submission" date="2024-02" db="EMBL/GenBank/DDBJ databases">
        <authorList>
            <person name="Vignale AGUSTIN F."/>
            <person name="Sosa J E."/>
            <person name="Modenutti C."/>
        </authorList>
    </citation>
    <scope>NUCLEOTIDE SEQUENCE [LARGE SCALE GENOMIC DNA]</scope>
</reference>
<protein>
    <recommendedName>
        <fullName evidence="5">Embryo sac development arrest 6</fullName>
    </recommendedName>
</protein>
<dbReference type="PANTHER" id="PTHR34657:SF10">
    <property type="entry name" value="F21M11.6 PROTEIN"/>
    <property type="match status" value="1"/>
</dbReference>
<comment type="caution">
    <text evidence="2">The sequence shown here is derived from an EMBL/GenBank/DDBJ whole genome shotgun (WGS) entry which is preliminary data.</text>
</comment>
<proteinExistence type="predicted"/>
<gene>
    <name evidence="2" type="ORF">ILEXP_LOCUS18099</name>
    <name evidence="3" type="ORF">ILEXP_LOCUS24146</name>
</gene>
<feature type="region of interest" description="Disordered" evidence="1">
    <location>
        <begin position="1"/>
        <end position="52"/>
    </location>
</feature>
<dbReference type="EMBL" id="CAUOFW020001970">
    <property type="protein sequence ID" value="CAK9149985.1"/>
    <property type="molecule type" value="Genomic_DNA"/>
</dbReference>
<name>A0ABC8S2H8_9AQUA</name>
<organism evidence="2 4">
    <name type="scientific">Ilex paraguariensis</name>
    <name type="common">yerba mate</name>
    <dbReference type="NCBI Taxonomy" id="185542"/>
    <lineage>
        <taxon>Eukaryota</taxon>
        <taxon>Viridiplantae</taxon>
        <taxon>Streptophyta</taxon>
        <taxon>Embryophyta</taxon>
        <taxon>Tracheophyta</taxon>
        <taxon>Spermatophyta</taxon>
        <taxon>Magnoliopsida</taxon>
        <taxon>eudicotyledons</taxon>
        <taxon>Gunneridae</taxon>
        <taxon>Pentapetalae</taxon>
        <taxon>asterids</taxon>
        <taxon>campanulids</taxon>
        <taxon>Aquifoliales</taxon>
        <taxon>Aquifoliaceae</taxon>
        <taxon>Ilex</taxon>
    </lineage>
</organism>
<sequence>MNHARRFLTPGLSNERKDRDGLNALKPSTTSKLAKPSVHRAAAPFTPKSSKPVTSNQLLAGYLAHEFLTKGTLFGEPWDLERAEVVDLSSASREKCNQKGKAEPTLKPNEQVEKYRRYAEVADLLKTDGAHMPGIVNPTQLAHFLTM</sequence>
<evidence type="ECO:0000256" key="1">
    <source>
        <dbReference type="SAM" id="MobiDB-lite"/>
    </source>
</evidence>
<evidence type="ECO:0000313" key="2">
    <source>
        <dbReference type="EMBL" id="CAK9149985.1"/>
    </source>
</evidence>